<reference evidence="1" key="2">
    <citation type="submission" date="2024-06" db="EMBL/GenBank/DDBJ databases">
        <authorList>
            <person name="Petrova K.O."/>
            <person name="Toshchakov S.V."/>
            <person name="Boltjanskaja Y.V."/>
            <person name="Kevbrin V.V."/>
        </authorList>
    </citation>
    <scope>NUCLEOTIDE SEQUENCE</scope>
    <source>
        <strain evidence="1">Z-710</strain>
    </source>
</reference>
<proteinExistence type="predicted"/>
<evidence type="ECO:0000313" key="1">
    <source>
        <dbReference type="EMBL" id="XCI28083.1"/>
    </source>
</evidence>
<name>A0AAU8HRG7_9FIRM</name>
<sequence>MESLTIGTERFIDQFRSCLNQNMLEPLRREGIGVEISEDSDGNTTFMGCTILKDELTPLQQEKVFEKLSWALADYIVEVLEKNLVEKLIKGSYSHLKEKEQNKLYLKSLKVIKEFDDLHDRKDESKKDISKQILDHLLSQPQINIEGFLRFRLKSYFGKLENFIEQAADELKLEKEYNDFIRLLKYFVNVQQPQEKEVHLLKKDGYYLLNDSNNKIMTKESCLELFGGDGIISSLVTNSPLKVFVHIKDFYSGEELLRTVNSIFEDRIVICLGCTICEDCEHTPKKGEKG</sequence>
<reference evidence="1" key="1">
    <citation type="journal article" date="2018" name="Antonie Van Leeuwenhoek">
        <title>Proteinivorax hydrogeniformans sp. nov., an anaerobic, haloalkaliphilic bacterium fermenting proteinaceous compounds with high hydrogen production.</title>
        <authorList>
            <person name="Boltyanskaya Y."/>
            <person name="Detkova E."/>
            <person name="Pimenov N."/>
            <person name="Kevbrin V."/>
        </authorList>
    </citation>
    <scope>NUCLEOTIDE SEQUENCE</scope>
    <source>
        <strain evidence="1">Z-710</strain>
    </source>
</reference>
<accession>A0AAU8HRG7</accession>
<protein>
    <submittedName>
        <fullName evidence="1">Sporulation protein YtxC</fullName>
    </submittedName>
</protein>
<dbReference type="Pfam" id="PF08812">
    <property type="entry name" value="YtxC"/>
    <property type="match status" value="1"/>
</dbReference>
<dbReference type="EMBL" id="CP159485">
    <property type="protein sequence ID" value="XCI28083.1"/>
    <property type="molecule type" value="Genomic_DNA"/>
</dbReference>
<gene>
    <name evidence="1" type="ORF">PRVXH_002021</name>
</gene>
<dbReference type="InterPro" id="IPR014199">
    <property type="entry name" value="Spore_YtxC"/>
</dbReference>
<dbReference type="AlphaFoldDB" id="A0AAU8HRG7"/>
<dbReference type="RefSeq" id="WP_353892660.1">
    <property type="nucleotide sequence ID" value="NZ_CP159485.1"/>
</dbReference>
<organism evidence="1">
    <name type="scientific">Proteinivorax hydrogeniformans</name>
    <dbReference type="NCBI Taxonomy" id="1826727"/>
    <lineage>
        <taxon>Bacteria</taxon>
        <taxon>Bacillati</taxon>
        <taxon>Bacillota</taxon>
        <taxon>Clostridia</taxon>
        <taxon>Eubacteriales</taxon>
        <taxon>Proteinivoracaceae</taxon>
        <taxon>Proteinivorax</taxon>
    </lineage>
</organism>